<keyword evidence="1" id="KW-0812">Transmembrane</keyword>
<dbReference type="RefSeq" id="WP_190927394.1">
    <property type="nucleotide sequence ID" value="NZ_JACXAC010000006.1"/>
</dbReference>
<name>A0ABR8JXI4_9BACT</name>
<feature type="signal peptide" evidence="2">
    <location>
        <begin position="1"/>
        <end position="17"/>
    </location>
</feature>
<feature type="chain" id="PRO_5046541598" evidence="2">
    <location>
        <begin position="18"/>
        <end position="187"/>
    </location>
</feature>
<evidence type="ECO:0000256" key="2">
    <source>
        <dbReference type="SAM" id="SignalP"/>
    </source>
</evidence>
<dbReference type="Proteomes" id="UP000606003">
    <property type="component" value="Unassembled WGS sequence"/>
</dbReference>
<evidence type="ECO:0000256" key="1">
    <source>
        <dbReference type="SAM" id="Phobius"/>
    </source>
</evidence>
<feature type="transmembrane region" description="Helical" evidence="1">
    <location>
        <begin position="67"/>
        <end position="90"/>
    </location>
</feature>
<protein>
    <submittedName>
        <fullName evidence="3">Uncharacterized protein</fullName>
    </submittedName>
</protein>
<keyword evidence="4" id="KW-1185">Reference proteome</keyword>
<dbReference type="EMBL" id="JACXAC010000006">
    <property type="protein sequence ID" value="MBD2724047.1"/>
    <property type="molecule type" value="Genomic_DNA"/>
</dbReference>
<gene>
    <name evidence="3" type="ORF">IC234_18115</name>
</gene>
<evidence type="ECO:0000313" key="3">
    <source>
        <dbReference type="EMBL" id="MBD2724047.1"/>
    </source>
</evidence>
<keyword evidence="1" id="KW-1133">Transmembrane helix</keyword>
<accession>A0ABR8JXI4</accession>
<keyword evidence="1" id="KW-0472">Membrane</keyword>
<sequence length="187" mass="20617">MKTLFIVSSLLCSTAPAFCQASWTYRVGFVLNDKNGQPLRDDDLKSGTYKVFVCGGGSDSGARTLDYAASLGIFYATGGAIATVVSIGLINGRDTTIVSLPVGSERFILTTWPTTTGKYVINRAGVDEVEMTKARMMYPTRLNGNDTSLYSLAILDWDKYRLSQADAIRYFWKQFFAHSKPLKPLTH</sequence>
<comment type="caution">
    <text evidence="3">The sequence shown here is derived from an EMBL/GenBank/DDBJ whole genome shotgun (WGS) entry which is preliminary data.</text>
</comment>
<evidence type="ECO:0000313" key="4">
    <source>
        <dbReference type="Proteomes" id="UP000606003"/>
    </source>
</evidence>
<proteinExistence type="predicted"/>
<organism evidence="3 4">
    <name type="scientific">Hymenobacter armeniacus</name>
    <dbReference type="NCBI Taxonomy" id="2771358"/>
    <lineage>
        <taxon>Bacteria</taxon>
        <taxon>Pseudomonadati</taxon>
        <taxon>Bacteroidota</taxon>
        <taxon>Cytophagia</taxon>
        <taxon>Cytophagales</taxon>
        <taxon>Hymenobacteraceae</taxon>
        <taxon>Hymenobacter</taxon>
    </lineage>
</organism>
<keyword evidence="2" id="KW-0732">Signal</keyword>
<reference evidence="3 4" key="1">
    <citation type="submission" date="2020-09" db="EMBL/GenBank/DDBJ databases">
        <authorList>
            <person name="Kim M.K."/>
        </authorList>
    </citation>
    <scope>NUCLEOTIDE SEQUENCE [LARGE SCALE GENOMIC DNA]</scope>
    <source>
        <strain evidence="3 4">BT189</strain>
    </source>
</reference>